<keyword evidence="3" id="KW-1185">Reference proteome</keyword>
<proteinExistence type="inferred from homology"/>
<dbReference type="Proteomes" id="UP000235050">
    <property type="component" value="Unassembled WGS sequence"/>
</dbReference>
<keyword evidence="2" id="KW-0808">Transferase</keyword>
<organism evidence="2 3">
    <name type="scientific">Bifidobacterium margollesii</name>
    <dbReference type="NCBI Taxonomy" id="2020964"/>
    <lineage>
        <taxon>Bacteria</taxon>
        <taxon>Bacillati</taxon>
        <taxon>Actinomycetota</taxon>
        <taxon>Actinomycetes</taxon>
        <taxon>Bifidobacteriales</taxon>
        <taxon>Bifidobacteriaceae</taxon>
        <taxon>Bifidobacterium</taxon>
    </lineage>
</organism>
<accession>A0A2N5J990</accession>
<evidence type="ECO:0000313" key="3">
    <source>
        <dbReference type="Proteomes" id="UP000235050"/>
    </source>
</evidence>
<protein>
    <submittedName>
        <fullName evidence="2">Phosphoribosyl transferase</fullName>
    </submittedName>
</protein>
<dbReference type="CDD" id="cd06223">
    <property type="entry name" value="PRTases_typeI"/>
    <property type="match status" value="1"/>
</dbReference>
<sequence>MTRRMPGSLFSAGCVYACGEYRGSVRRAILQWKDHGDEEITGDLCFVLERCVRESGVGRKLSRYDHVLVVPVPSSPTSMRSRGRRHTLPLAVSVARCLTAQGVRAEADSILSITGVRSKSVQQRGAVERSARLADHIMVQPRLIPDGGNARQMYPVVLVDDIATTGSTLRQCAKALREAHLPVITAFVLAQVPDAVRSSSVM</sequence>
<dbReference type="EMBL" id="NMWU01000024">
    <property type="protein sequence ID" value="PLS30777.1"/>
    <property type="molecule type" value="Genomic_DNA"/>
</dbReference>
<dbReference type="GO" id="GO:0016740">
    <property type="term" value="F:transferase activity"/>
    <property type="evidence" value="ECO:0007669"/>
    <property type="project" value="UniProtKB-KW"/>
</dbReference>
<dbReference type="PANTHER" id="PTHR47505:SF1">
    <property type="entry name" value="DNA UTILIZATION PROTEIN YHGH"/>
    <property type="match status" value="1"/>
</dbReference>
<dbReference type="Gene3D" id="3.40.50.2020">
    <property type="match status" value="1"/>
</dbReference>
<name>A0A2N5J990_9BIFI</name>
<comment type="similarity">
    <text evidence="1">Belongs to the ComF/GntX family.</text>
</comment>
<dbReference type="InterPro" id="IPR029057">
    <property type="entry name" value="PRTase-like"/>
</dbReference>
<evidence type="ECO:0000313" key="2">
    <source>
        <dbReference type="EMBL" id="PLS30777.1"/>
    </source>
</evidence>
<reference evidence="2 3" key="1">
    <citation type="submission" date="2017-07" db="EMBL/GenBank/DDBJ databases">
        <title>Bifidobacterium novel species.</title>
        <authorList>
            <person name="Lugli G.A."/>
            <person name="Milani C."/>
            <person name="Duranti S."/>
            <person name="Mangifesta M."/>
        </authorList>
    </citation>
    <scope>NUCLEOTIDE SEQUENCE [LARGE SCALE GENOMIC DNA]</scope>
    <source>
        <strain evidence="3">Uis1B</strain>
    </source>
</reference>
<dbReference type="SUPFAM" id="SSF53271">
    <property type="entry name" value="PRTase-like"/>
    <property type="match status" value="1"/>
</dbReference>
<dbReference type="PANTHER" id="PTHR47505">
    <property type="entry name" value="DNA UTILIZATION PROTEIN YHGH"/>
    <property type="match status" value="1"/>
</dbReference>
<evidence type="ECO:0000256" key="1">
    <source>
        <dbReference type="ARBA" id="ARBA00008007"/>
    </source>
</evidence>
<dbReference type="AlphaFoldDB" id="A0A2N5J990"/>
<comment type="caution">
    <text evidence="2">The sequence shown here is derived from an EMBL/GenBank/DDBJ whole genome shotgun (WGS) entry which is preliminary data.</text>
</comment>
<gene>
    <name evidence="2" type="ORF">Uis1B_1359</name>
</gene>
<dbReference type="InterPro" id="IPR051910">
    <property type="entry name" value="ComF/GntX_DNA_util-trans"/>
</dbReference>
<dbReference type="InterPro" id="IPR000836">
    <property type="entry name" value="PRTase_dom"/>
</dbReference>